<dbReference type="Gene3D" id="3.40.390.10">
    <property type="entry name" value="Collagenase (Catalytic Domain)"/>
    <property type="match status" value="1"/>
</dbReference>
<dbReference type="PROSITE" id="PS51885">
    <property type="entry name" value="NEPRILYSIN"/>
    <property type="match status" value="1"/>
</dbReference>
<keyword evidence="4" id="KW-1185">Reference proteome</keyword>
<evidence type="ECO:0000313" key="3">
    <source>
        <dbReference type="EMBL" id="VDP68389.1"/>
    </source>
</evidence>
<dbReference type="GO" id="GO:0005886">
    <property type="term" value="C:plasma membrane"/>
    <property type="evidence" value="ECO:0007669"/>
    <property type="project" value="TreeGrafter"/>
</dbReference>
<reference evidence="3 4" key="1">
    <citation type="submission" date="2018-11" db="EMBL/GenBank/DDBJ databases">
        <authorList>
            <consortium name="Pathogen Informatics"/>
        </authorList>
    </citation>
    <scope>NUCLEOTIDE SEQUENCE [LARGE SCALE GENOMIC DNA]</scope>
    <source>
        <strain evidence="3 4">Egypt</strain>
    </source>
</reference>
<dbReference type="GO" id="GO:0004222">
    <property type="term" value="F:metalloendopeptidase activity"/>
    <property type="evidence" value="ECO:0007669"/>
    <property type="project" value="InterPro"/>
</dbReference>
<dbReference type="InterPro" id="IPR000718">
    <property type="entry name" value="Peptidase_M13"/>
</dbReference>
<dbReference type="PANTHER" id="PTHR11733">
    <property type="entry name" value="ZINC METALLOPROTEASE FAMILY M13 NEPRILYSIN-RELATED"/>
    <property type="match status" value="1"/>
</dbReference>
<organism evidence="3 4">
    <name type="scientific">Echinostoma caproni</name>
    <dbReference type="NCBI Taxonomy" id="27848"/>
    <lineage>
        <taxon>Eukaryota</taxon>
        <taxon>Metazoa</taxon>
        <taxon>Spiralia</taxon>
        <taxon>Lophotrochozoa</taxon>
        <taxon>Platyhelminthes</taxon>
        <taxon>Trematoda</taxon>
        <taxon>Digenea</taxon>
        <taxon>Plagiorchiida</taxon>
        <taxon>Echinostomata</taxon>
        <taxon>Echinostomatoidea</taxon>
        <taxon>Echinostomatidae</taxon>
        <taxon>Echinostoma</taxon>
    </lineage>
</organism>
<proteinExistence type="inferred from homology"/>
<dbReference type="OrthoDB" id="6475849at2759"/>
<dbReference type="GO" id="GO:0016485">
    <property type="term" value="P:protein processing"/>
    <property type="evidence" value="ECO:0007669"/>
    <property type="project" value="TreeGrafter"/>
</dbReference>
<dbReference type="Pfam" id="PF01431">
    <property type="entry name" value="Peptidase_M13"/>
    <property type="match status" value="1"/>
</dbReference>
<dbReference type="EMBL" id="UZAN01040087">
    <property type="protein sequence ID" value="VDP68389.1"/>
    <property type="molecule type" value="Genomic_DNA"/>
</dbReference>
<dbReference type="PANTHER" id="PTHR11733:SF167">
    <property type="entry name" value="FI17812P1-RELATED"/>
    <property type="match status" value="1"/>
</dbReference>
<comment type="similarity">
    <text evidence="1">Belongs to the peptidase M13 family.</text>
</comment>
<dbReference type="InterPro" id="IPR024079">
    <property type="entry name" value="MetalloPept_cat_dom_sf"/>
</dbReference>
<dbReference type="InterPro" id="IPR018497">
    <property type="entry name" value="Peptidase_M13_C"/>
</dbReference>
<evidence type="ECO:0000313" key="4">
    <source>
        <dbReference type="Proteomes" id="UP000272942"/>
    </source>
</evidence>
<evidence type="ECO:0000256" key="1">
    <source>
        <dbReference type="ARBA" id="ARBA00007357"/>
    </source>
</evidence>
<name>A0A3P8JJH9_9TREM</name>
<protein>
    <recommendedName>
        <fullName evidence="2">Peptidase M13 C-terminal domain-containing protein</fullName>
    </recommendedName>
</protein>
<evidence type="ECO:0000259" key="2">
    <source>
        <dbReference type="Pfam" id="PF01431"/>
    </source>
</evidence>
<sequence>MKNLTKTNKLQSPWMSCCSSFYQGRVIVTDNSFHMNSSGFQRFREIASANRSNRQFYDKKILLNAVKMWEIQIIRNLIRKQEHLIHRNIIFWHSPFSTPYFKLRKNTSGNNSFSSPVLRSFLSPLSWKTSPMDVNAVYKKNENEIHVSAALIQIPFHNTSYPKAINFGGLGFVIGHEIMHAFDYQGKCDTCNRFDANENLYENEAFNCYLGPFPDMSLIFRYLVNIFTPAPLYGAISASWNECRLSAMRCENNFALDNICYGSSVSKGTRKQ</sequence>
<dbReference type="SUPFAM" id="SSF55486">
    <property type="entry name" value="Metalloproteases ('zincins'), catalytic domain"/>
    <property type="match status" value="1"/>
</dbReference>
<feature type="domain" description="Peptidase M13 C-terminal" evidence="2">
    <location>
        <begin position="135"/>
        <end position="187"/>
    </location>
</feature>
<dbReference type="Proteomes" id="UP000272942">
    <property type="component" value="Unassembled WGS sequence"/>
</dbReference>
<gene>
    <name evidence="3" type="ORF">ECPE_LOCUS3084</name>
</gene>
<dbReference type="AlphaFoldDB" id="A0A3P8JJH9"/>
<dbReference type="PRINTS" id="PR00786">
    <property type="entry name" value="NEPRILYSIN"/>
</dbReference>
<accession>A0A3P8JJH9</accession>